<dbReference type="PANTHER" id="PTHR40628">
    <property type="entry name" value="CHROMO DOMAIN-CONTAINING PROTEIN"/>
    <property type="match status" value="1"/>
</dbReference>
<keyword evidence="3" id="KW-1185">Reference proteome</keyword>
<dbReference type="PANTHER" id="PTHR40628:SF1">
    <property type="entry name" value="CHROMO DOMAIN-CONTAINING PROTEIN"/>
    <property type="match status" value="1"/>
</dbReference>
<gene>
    <name evidence="2" type="ORF">BDW59DRAFT_160672</name>
</gene>
<reference evidence="2 3" key="1">
    <citation type="submission" date="2024-07" db="EMBL/GenBank/DDBJ databases">
        <title>Section-level genome sequencing and comparative genomics of Aspergillus sections Usti and Cavernicolus.</title>
        <authorList>
            <consortium name="Lawrence Berkeley National Laboratory"/>
            <person name="Nybo J.L."/>
            <person name="Vesth T.C."/>
            <person name="Theobald S."/>
            <person name="Frisvad J.C."/>
            <person name="Larsen T.O."/>
            <person name="Kjaerboelling I."/>
            <person name="Rothschild-Mancinelli K."/>
            <person name="Lyhne E.K."/>
            <person name="Kogle M.E."/>
            <person name="Barry K."/>
            <person name="Clum A."/>
            <person name="Na H."/>
            <person name="Ledsgaard L."/>
            <person name="Lin J."/>
            <person name="Lipzen A."/>
            <person name="Kuo A."/>
            <person name="Riley R."/>
            <person name="Mondo S."/>
            <person name="LaButti K."/>
            <person name="Haridas S."/>
            <person name="Pangalinan J."/>
            <person name="Salamov A.A."/>
            <person name="Simmons B.A."/>
            <person name="Magnuson J.K."/>
            <person name="Chen J."/>
            <person name="Drula E."/>
            <person name="Henrissat B."/>
            <person name="Wiebenga A."/>
            <person name="Lubbers R.J."/>
            <person name="Gomes A.C."/>
            <person name="Makela M.R."/>
            <person name="Stajich J."/>
            <person name="Grigoriev I.V."/>
            <person name="Mortensen U.H."/>
            <person name="De vries R.P."/>
            <person name="Baker S.E."/>
            <person name="Andersen M.R."/>
        </authorList>
    </citation>
    <scope>NUCLEOTIDE SEQUENCE [LARGE SCALE GENOMIC DNA]</scope>
    <source>
        <strain evidence="2 3">CBS 600.67</strain>
    </source>
</reference>
<comment type="caution">
    <text evidence="2">The sequence shown here is derived from an EMBL/GenBank/DDBJ whole genome shotgun (WGS) entry which is preliminary data.</text>
</comment>
<protein>
    <recommendedName>
        <fullName evidence="1">Retrovirus-related Pol polyprotein from transposon TNT 1-94-like beta-barrel domain-containing protein</fullName>
    </recommendedName>
</protein>
<sequence>MTTMTTNPNPSTPQTQTRTWTWLLVPGTAHFAKNRSSFKTYHRAPGKIANKRVLGIGDVELKVRRGPDDDRMNTLVLRDVLHMPQARWNGLCVGKVREEGDEVAVDVEGDGDGDGDGEYLQAWSAGEEGGHGEALWYGEGYRGCSRVVLWGDPRGNESGFDDYDDKVGGVDVSGVDASAEELDTLHARVRERSLM</sequence>
<name>A0ABR4IG98_9EURO</name>
<accession>A0ABR4IG98</accession>
<dbReference type="Proteomes" id="UP001610335">
    <property type="component" value="Unassembled WGS sequence"/>
</dbReference>
<proteinExistence type="predicted"/>
<feature type="domain" description="Retrovirus-related Pol polyprotein from transposon TNT 1-94-like beta-barrel" evidence="1">
    <location>
        <begin position="28"/>
        <end position="100"/>
    </location>
</feature>
<dbReference type="EMBL" id="JBFXLS010000028">
    <property type="protein sequence ID" value="KAL2826785.1"/>
    <property type="molecule type" value="Genomic_DNA"/>
</dbReference>
<evidence type="ECO:0000259" key="1">
    <source>
        <dbReference type="Pfam" id="PF22936"/>
    </source>
</evidence>
<organism evidence="2 3">
    <name type="scientific">Aspergillus cavernicola</name>
    <dbReference type="NCBI Taxonomy" id="176166"/>
    <lineage>
        <taxon>Eukaryota</taxon>
        <taxon>Fungi</taxon>
        <taxon>Dikarya</taxon>
        <taxon>Ascomycota</taxon>
        <taxon>Pezizomycotina</taxon>
        <taxon>Eurotiomycetes</taxon>
        <taxon>Eurotiomycetidae</taxon>
        <taxon>Eurotiales</taxon>
        <taxon>Aspergillaceae</taxon>
        <taxon>Aspergillus</taxon>
        <taxon>Aspergillus subgen. Nidulantes</taxon>
    </lineage>
</organism>
<evidence type="ECO:0000313" key="3">
    <source>
        <dbReference type="Proteomes" id="UP001610335"/>
    </source>
</evidence>
<dbReference type="InterPro" id="IPR054722">
    <property type="entry name" value="PolX-like_BBD"/>
</dbReference>
<evidence type="ECO:0000313" key="2">
    <source>
        <dbReference type="EMBL" id="KAL2826785.1"/>
    </source>
</evidence>
<dbReference type="Pfam" id="PF22936">
    <property type="entry name" value="Pol_BBD"/>
    <property type="match status" value="1"/>
</dbReference>